<dbReference type="EMBL" id="CYSD01000012">
    <property type="protein sequence ID" value="CUH75476.1"/>
    <property type="molecule type" value="Genomic_DNA"/>
</dbReference>
<evidence type="ECO:0000256" key="1">
    <source>
        <dbReference type="SAM" id="Phobius"/>
    </source>
</evidence>
<sequence length="157" mass="16726">MEEIWRAGLAGLAATAFMDGVSVMRRSITGRAGLDYALVARWVGHMRKGRFVHENIMQSAPVAFERPVGWALHYVIGALLAWGLLGLAGARWIGGGQPLLVLAYGVATVVVPFLIMQPAMGLGIAASRMPAPWVARKGSMISHLAFGVGLMLAAYLV</sequence>
<proteinExistence type="predicted"/>
<keyword evidence="3" id="KW-1185">Reference proteome</keyword>
<dbReference type="AlphaFoldDB" id="A0A0P1G1N5"/>
<keyword evidence="1" id="KW-1133">Transmembrane helix</keyword>
<evidence type="ECO:0008006" key="4">
    <source>
        <dbReference type="Google" id="ProtNLM"/>
    </source>
</evidence>
<accession>A0A0P1G1N5</accession>
<evidence type="ECO:0000313" key="3">
    <source>
        <dbReference type="Proteomes" id="UP000052022"/>
    </source>
</evidence>
<protein>
    <recommendedName>
        <fullName evidence="4">DUF2938 domain-containing protein</fullName>
    </recommendedName>
</protein>
<reference evidence="2 3" key="1">
    <citation type="submission" date="2015-09" db="EMBL/GenBank/DDBJ databases">
        <authorList>
            <consortium name="Swine Surveillance"/>
        </authorList>
    </citation>
    <scope>NUCLEOTIDE SEQUENCE [LARGE SCALE GENOMIC DNA]</scope>
    <source>
        <strain evidence="2 3">CECT 7557</strain>
    </source>
</reference>
<feature type="transmembrane region" description="Helical" evidence="1">
    <location>
        <begin position="71"/>
        <end position="92"/>
    </location>
</feature>
<gene>
    <name evidence="2" type="ORF">TRM7557_00405</name>
</gene>
<feature type="transmembrane region" description="Helical" evidence="1">
    <location>
        <begin position="140"/>
        <end position="156"/>
    </location>
</feature>
<dbReference type="STRING" id="928856.SAMN04488049_103379"/>
<dbReference type="OrthoDB" id="9812539at2"/>
<organism evidence="2 3">
    <name type="scientific">Tritonibacter multivorans</name>
    <dbReference type="NCBI Taxonomy" id="928856"/>
    <lineage>
        <taxon>Bacteria</taxon>
        <taxon>Pseudomonadati</taxon>
        <taxon>Pseudomonadota</taxon>
        <taxon>Alphaproteobacteria</taxon>
        <taxon>Rhodobacterales</taxon>
        <taxon>Paracoccaceae</taxon>
        <taxon>Tritonibacter</taxon>
    </lineage>
</organism>
<evidence type="ECO:0000313" key="2">
    <source>
        <dbReference type="EMBL" id="CUH75476.1"/>
    </source>
</evidence>
<name>A0A0P1G1N5_9RHOB</name>
<dbReference type="RefSeq" id="WP_058288544.1">
    <property type="nucleotide sequence ID" value="NZ_CYSD01000012.1"/>
</dbReference>
<keyword evidence="1" id="KW-0472">Membrane</keyword>
<keyword evidence="1" id="KW-0812">Transmembrane</keyword>
<dbReference type="Proteomes" id="UP000052022">
    <property type="component" value="Unassembled WGS sequence"/>
</dbReference>
<dbReference type="InterPro" id="IPR021329">
    <property type="entry name" value="DUF2938"/>
</dbReference>
<dbReference type="Pfam" id="PF11158">
    <property type="entry name" value="DUF2938"/>
    <property type="match status" value="1"/>
</dbReference>
<feature type="transmembrane region" description="Helical" evidence="1">
    <location>
        <begin position="99"/>
        <end position="120"/>
    </location>
</feature>